<keyword evidence="5" id="KW-0378">Hydrolase</keyword>
<dbReference type="HOGENOM" id="CLU_142825_3_2_0"/>
<proteinExistence type="inferred from homology"/>
<dbReference type="EMBL" id="CP000804">
    <property type="protein sequence ID" value="ABU58497.1"/>
    <property type="molecule type" value="Genomic_DNA"/>
</dbReference>
<keyword evidence="1" id="KW-0597">Phosphoprotein</keyword>
<dbReference type="GO" id="GO:0110001">
    <property type="term" value="C:toxin-antitoxin complex"/>
    <property type="evidence" value="ECO:0007669"/>
    <property type="project" value="InterPro"/>
</dbReference>
<dbReference type="OrthoDB" id="159782at2"/>
<organism evidence="7 8">
    <name type="scientific">Roseiflexus castenholzii (strain DSM 13941 / HLO8)</name>
    <dbReference type="NCBI Taxonomy" id="383372"/>
    <lineage>
        <taxon>Bacteria</taxon>
        <taxon>Bacillati</taxon>
        <taxon>Chloroflexota</taxon>
        <taxon>Chloroflexia</taxon>
        <taxon>Chloroflexales</taxon>
        <taxon>Roseiflexineae</taxon>
        <taxon>Roseiflexaceae</taxon>
        <taxon>Roseiflexus</taxon>
    </lineage>
</organism>
<evidence type="ECO:0000256" key="2">
    <source>
        <dbReference type="ARBA" id="ARBA00022649"/>
    </source>
</evidence>
<dbReference type="AlphaFoldDB" id="A7NLU9"/>
<evidence type="ECO:0008006" key="9">
    <source>
        <dbReference type="Google" id="ProtNLM"/>
    </source>
</evidence>
<accession>A7NLU9</accession>
<keyword evidence="8" id="KW-1185">Reference proteome</keyword>
<dbReference type="Gene3D" id="1.20.120.580">
    <property type="entry name" value="bsu32300-like"/>
    <property type="match status" value="1"/>
</dbReference>
<gene>
    <name evidence="7" type="ordered locus">Rcas_2417</name>
</gene>
<evidence type="ECO:0000256" key="5">
    <source>
        <dbReference type="ARBA" id="ARBA00022801"/>
    </source>
</evidence>
<comment type="similarity">
    <text evidence="6">Belongs to the HepT RNase toxin family.</text>
</comment>
<dbReference type="InterPro" id="IPR051813">
    <property type="entry name" value="HepT_RNase_toxin"/>
</dbReference>
<evidence type="ECO:0000256" key="3">
    <source>
        <dbReference type="ARBA" id="ARBA00022722"/>
    </source>
</evidence>
<evidence type="ECO:0000256" key="4">
    <source>
        <dbReference type="ARBA" id="ARBA00022741"/>
    </source>
</evidence>
<dbReference type="RefSeq" id="WP_012120921.1">
    <property type="nucleotide sequence ID" value="NC_009767.1"/>
</dbReference>
<dbReference type="PANTHER" id="PTHR34139:SF1">
    <property type="entry name" value="RNASE MJ1380-RELATED"/>
    <property type="match status" value="1"/>
</dbReference>
<evidence type="ECO:0000313" key="8">
    <source>
        <dbReference type="Proteomes" id="UP000000263"/>
    </source>
</evidence>
<dbReference type="GO" id="GO:0004540">
    <property type="term" value="F:RNA nuclease activity"/>
    <property type="evidence" value="ECO:0007669"/>
    <property type="project" value="InterPro"/>
</dbReference>
<evidence type="ECO:0000256" key="1">
    <source>
        <dbReference type="ARBA" id="ARBA00022553"/>
    </source>
</evidence>
<name>A7NLU9_ROSCS</name>
<keyword evidence="4" id="KW-0547">Nucleotide-binding</keyword>
<dbReference type="InterPro" id="IPR037038">
    <property type="entry name" value="HepT-like_sf"/>
</dbReference>
<dbReference type="GO" id="GO:0016787">
    <property type="term" value="F:hydrolase activity"/>
    <property type="evidence" value="ECO:0007669"/>
    <property type="project" value="UniProtKB-KW"/>
</dbReference>
<dbReference type="Proteomes" id="UP000000263">
    <property type="component" value="Chromosome"/>
</dbReference>
<dbReference type="InterPro" id="IPR008201">
    <property type="entry name" value="HepT-like"/>
</dbReference>
<keyword evidence="2" id="KW-1277">Toxin-antitoxin system</keyword>
<sequence length="124" mass="14423">MQPEERDPAYLWDMLIVARSVVEFTHDITRDAFLSDNRDAEIIRLAVERKLEILGEAARRVSPHFRETHPEIPRAQIIGLRNLISHEYDRVDHERIYAIAREEAPQLIALLEPLIPPLPPTEDD</sequence>
<dbReference type="STRING" id="383372.Rcas_2417"/>
<evidence type="ECO:0000256" key="6">
    <source>
        <dbReference type="ARBA" id="ARBA00024207"/>
    </source>
</evidence>
<dbReference type="PANTHER" id="PTHR34139">
    <property type="entry name" value="UPF0331 PROTEIN MJ0127"/>
    <property type="match status" value="1"/>
</dbReference>
<dbReference type="eggNOG" id="COG2361">
    <property type="taxonomic scope" value="Bacteria"/>
</dbReference>
<evidence type="ECO:0000313" key="7">
    <source>
        <dbReference type="EMBL" id="ABU58497.1"/>
    </source>
</evidence>
<protein>
    <recommendedName>
        <fullName evidence="9">DUF86 domain-containing protein</fullName>
    </recommendedName>
</protein>
<keyword evidence="3" id="KW-0540">Nuclease</keyword>
<dbReference type="GO" id="GO:0000166">
    <property type="term" value="F:nucleotide binding"/>
    <property type="evidence" value="ECO:0007669"/>
    <property type="project" value="UniProtKB-KW"/>
</dbReference>
<reference evidence="7 8" key="1">
    <citation type="submission" date="2007-08" db="EMBL/GenBank/DDBJ databases">
        <title>Complete sequence of Roseiflexus castenholzii DSM 13941.</title>
        <authorList>
            <consortium name="US DOE Joint Genome Institute"/>
            <person name="Copeland A."/>
            <person name="Lucas S."/>
            <person name="Lapidus A."/>
            <person name="Barry K."/>
            <person name="Glavina del Rio T."/>
            <person name="Dalin E."/>
            <person name="Tice H."/>
            <person name="Pitluck S."/>
            <person name="Thompson L.S."/>
            <person name="Brettin T."/>
            <person name="Bruce D."/>
            <person name="Detter J.C."/>
            <person name="Han C."/>
            <person name="Tapia R."/>
            <person name="Schmutz J."/>
            <person name="Larimer F."/>
            <person name="Land M."/>
            <person name="Hauser L."/>
            <person name="Kyrpides N."/>
            <person name="Mikhailova N."/>
            <person name="Bryant D.A."/>
            <person name="Hanada S."/>
            <person name="Tsukatani Y."/>
            <person name="Richardson P."/>
        </authorList>
    </citation>
    <scope>NUCLEOTIDE SEQUENCE [LARGE SCALE GENOMIC DNA]</scope>
    <source>
        <strain evidence="8">DSM 13941 / HLO8</strain>
    </source>
</reference>
<dbReference type="Pfam" id="PF01934">
    <property type="entry name" value="HepT-like"/>
    <property type="match status" value="1"/>
</dbReference>
<dbReference type="KEGG" id="rca:Rcas_2417"/>